<evidence type="ECO:0000256" key="3">
    <source>
        <dbReference type="ARBA" id="ARBA00022723"/>
    </source>
</evidence>
<keyword evidence="3" id="KW-0479">Metal-binding</keyword>
<dbReference type="InterPro" id="IPR023867">
    <property type="entry name" value="Sulphatase_maturase_rSAM"/>
</dbReference>
<protein>
    <submittedName>
        <fullName evidence="7">His-Xaa-Ser system radical SAM maturase HxsB</fullName>
    </submittedName>
</protein>
<dbReference type="Gene3D" id="3.20.20.70">
    <property type="entry name" value="Aldolase class I"/>
    <property type="match status" value="1"/>
</dbReference>
<organism evidence="7 8">
    <name type="scientific">Gilvimarinus japonicus</name>
    <dbReference type="NCBI Taxonomy" id="1796469"/>
    <lineage>
        <taxon>Bacteria</taxon>
        <taxon>Pseudomonadati</taxon>
        <taxon>Pseudomonadota</taxon>
        <taxon>Gammaproteobacteria</taxon>
        <taxon>Cellvibrionales</taxon>
        <taxon>Cellvibrionaceae</taxon>
        <taxon>Gilvimarinus</taxon>
    </lineage>
</organism>
<evidence type="ECO:0000256" key="2">
    <source>
        <dbReference type="ARBA" id="ARBA00022691"/>
    </source>
</evidence>
<dbReference type="CDD" id="cd01335">
    <property type="entry name" value="Radical_SAM"/>
    <property type="match status" value="1"/>
</dbReference>
<evidence type="ECO:0000259" key="6">
    <source>
        <dbReference type="PROSITE" id="PS51918"/>
    </source>
</evidence>
<dbReference type="SUPFAM" id="SSF102114">
    <property type="entry name" value="Radical SAM enzymes"/>
    <property type="match status" value="1"/>
</dbReference>
<dbReference type="InterPro" id="IPR013785">
    <property type="entry name" value="Aldolase_TIM"/>
</dbReference>
<name>A0ABV7HNN8_9GAMM</name>
<keyword evidence="8" id="KW-1185">Reference proteome</keyword>
<dbReference type="InterPro" id="IPR058240">
    <property type="entry name" value="rSAM_sf"/>
</dbReference>
<evidence type="ECO:0000313" key="8">
    <source>
        <dbReference type="Proteomes" id="UP001595548"/>
    </source>
</evidence>
<dbReference type="SFLD" id="SFLDG01384">
    <property type="entry name" value="thioether_bond_formation_requi"/>
    <property type="match status" value="1"/>
</dbReference>
<comment type="cofactor">
    <cofactor evidence="1">
        <name>[4Fe-4S] cluster</name>
        <dbReference type="ChEBI" id="CHEBI:49883"/>
    </cofactor>
</comment>
<proteinExistence type="predicted"/>
<gene>
    <name evidence="7" type="primary">hxsB</name>
    <name evidence="7" type="ORF">ACFOEB_03265</name>
</gene>
<feature type="domain" description="Radical SAM core" evidence="6">
    <location>
        <begin position="82"/>
        <end position="312"/>
    </location>
</feature>
<dbReference type="PANTHER" id="PTHR43273:SF8">
    <property type="entry name" value="RADICAL SAM DOMAIN PROTEIN"/>
    <property type="match status" value="1"/>
</dbReference>
<keyword evidence="2" id="KW-0949">S-adenosyl-L-methionine</keyword>
<dbReference type="RefSeq" id="WP_382414339.1">
    <property type="nucleotide sequence ID" value="NZ_AP031500.1"/>
</dbReference>
<dbReference type="EMBL" id="JBHRTL010000004">
    <property type="protein sequence ID" value="MFC3154208.1"/>
    <property type="molecule type" value="Genomic_DNA"/>
</dbReference>
<dbReference type="InterPro" id="IPR007197">
    <property type="entry name" value="rSAM"/>
</dbReference>
<keyword evidence="4" id="KW-0408">Iron</keyword>
<evidence type="ECO:0000313" key="7">
    <source>
        <dbReference type="EMBL" id="MFC3154208.1"/>
    </source>
</evidence>
<dbReference type="SFLD" id="SFLDG01386">
    <property type="entry name" value="main_SPASM_domain-containing"/>
    <property type="match status" value="1"/>
</dbReference>
<evidence type="ECO:0000256" key="5">
    <source>
        <dbReference type="ARBA" id="ARBA00023014"/>
    </source>
</evidence>
<dbReference type="NCBIfam" id="TIGR03978">
    <property type="entry name" value="rSAM_paired_1"/>
    <property type="match status" value="1"/>
</dbReference>
<evidence type="ECO:0000256" key="1">
    <source>
        <dbReference type="ARBA" id="ARBA00001966"/>
    </source>
</evidence>
<keyword evidence="5" id="KW-0411">Iron-sulfur</keyword>
<sequence length="464" mass="52333">MKLMPFNFDKFEDDKYLVSNLAGFHEVISDEELIDLSTAGTVKCNETLARLQSGLFVSPSSSEQAVTAALASGFSKKLIQELSFKPIFMIVPTLRCDHSCSYCQVSRASIEAQGYDLDEAHIPTIIDIIKRLSSGPYKLEIQGGEPLVRFDLVQKIYAEAEKTLNVSNFEFVITTSLSLLSDEIIQWAKNKNVHFSTSLDGESYIHNENRIISSSNSYELATKWIERIIDQLGFDRVSTVTTVTRSLLNHPDSILKAHDRLGLHDIFVRPISPYGFAKKQKKLDYSINEYMSFYKKLFKEISDYNDQGVPFREYSATVHVSRILNPRYSSYADLKSPSGLLLNCILFNYDGQIYGSDEMRMLQRVIKGADFSMGSVDAPNILTSLTASLIDQSFNFVHPGCSDCAYQPFCGSDPCQNISAQGESVGNKSLSTFCKYHMEMFRFIFSKIYSDNQARSLLSRWSDA</sequence>
<dbReference type="Proteomes" id="UP001595548">
    <property type="component" value="Unassembled WGS sequence"/>
</dbReference>
<reference evidence="8" key="1">
    <citation type="journal article" date="2019" name="Int. J. Syst. Evol. Microbiol.">
        <title>The Global Catalogue of Microorganisms (GCM) 10K type strain sequencing project: providing services to taxonomists for standard genome sequencing and annotation.</title>
        <authorList>
            <consortium name="The Broad Institute Genomics Platform"/>
            <consortium name="The Broad Institute Genome Sequencing Center for Infectious Disease"/>
            <person name="Wu L."/>
            <person name="Ma J."/>
        </authorList>
    </citation>
    <scope>NUCLEOTIDE SEQUENCE [LARGE SCALE GENOMIC DNA]</scope>
    <source>
        <strain evidence="8">KCTC 52141</strain>
    </source>
</reference>
<dbReference type="PROSITE" id="PS51918">
    <property type="entry name" value="RADICAL_SAM"/>
    <property type="match status" value="1"/>
</dbReference>
<dbReference type="Pfam" id="PF04055">
    <property type="entry name" value="Radical_SAM"/>
    <property type="match status" value="1"/>
</dbReference>
<dbReference type="PANTHER" id="PTHR43273">
    <property type="entry name" value="ANAEROBIC SULFATASE-MATURATING ENZYME HOMOLOG ASLB-RELATED"/>
    <property type="match status" value="1"/>
</dbReference>
<evidence type="ECO:0000256" key="4">
    <source>
        <dbReference type="ARBA" id="ARBA00023004"/>
    </source>
</evidence>
<dbReference type="SFLD" id="SFLDS00029">
    <property type="entry name" value="Radical_SAM"/>
    <property type="match status" value="1"/>
</dbReference>
<accession>A0ABV7HNN8</accession>
<dbReference type="SFLD" id="SFLDG01067">
    <property type="entry name" value="SPASM/twitch_domain_containing"/>
    <property type="match status" value="1"/>
</dbReference>
<comment type="caution">
    <text evidence="7">The sequence shown here is derived from an EMBL/GenBank/DDBJ whole genome shotgun (WGS) entry which is preliminary data.</text>
</comment>
<dbReference type="InterPro" id="IPR024023">
    <property type="entry name" value="rSAM_paired_HxsB"/>
</dbReference>